<dbReference type="EMBL" id="NLAX01000008">
    <property type="protein sequence ID" value="PKS10750.1"/>
    <property type="molecule type" value="Genomic_DNA"/>
</dbReference>
<evidence type="ECO:0000313" key="6">
    <source>
        <dbReference type="Proteomes" id="UP000233524"/>
    </source>
</evidence>
<comment type="caution">
    <text evidence="5">The sequence shown here is derived from an EMBL/GenBank/DDBJ whole genome shotgun (WGS) entry which is preliminary data.</text>
</comment>
<comment type="function">
    <text evidence="3">Part of the endoplasmic reticulum membrane protein complex (EMC) that enables the energy-independent insertion into endoplasmic reticulum membranes of newly synthesized membrane proteins.</text>
</comment>
<evidence type="ECO:0000256" key="3">
    <source>
        <dbReference type="RuleBase" id="RU367091"/>
    </source>
</evidence>
<comment type="subunit">
    <text evidence="3">Component of the ER membrane protein complex (EMC).</text>
</comment>
<keyword evidence="2" id="KW-0802">TPR repeat</keyword>
<name>A0A2N3NE74_9PEZI</name>
<comment type="subcellular location">
    <subcellularLocation>
        <location evidence="3">Endoplasmic reticulum membrane</location>
        <topology evidence="3">Peripheral membrane protein</topology>
        <orientation evidence="3">Cytoplasmic side</orientation>
    </subcellularLocation>
</comment>
<dbReference type="FunFam" id="1.25.40.10:FF:001208">
    <property type="entry name" value="Tetratricopeptide repeat domain-containing protein"/>
    <property type="match status" value="1"/>
</dbReference>
<dbReference type="SUPFAM" id="SSF48452">
    <property type="entry name" value="TPR-like"/>
    <property type="match status" value="1"/>
</dbReference>
<dbReference type="InterPro" id="IPR039856">
    <property type="entry name" value="EMC2-like"/>
</dbReference>
<dbReference type="OrthoDB" id="124397at2759"/>
<dbReference type="VEuPathDB" id="FungiDB:jhhlp_002507"/>
<reference evidence="5 6" key="1">
    <citation type="journal article" date="2017" name="G3 (Bethesda)">
        <title>First Draft Genome Sequence of the Pathogenic Fungus Lomentospora prolificans (Formerly Scedosporium prolificans).</title>
        <authorList>
            <person name="Luo R."/>
            <person name="Zimin A."/>
            <person name="Workman R."/>
            <person name="Fan Y."/>
            <person name="Pertea G."/>
            <person name="Grossman N."/>
            <person name="Wear M.P."/>
            <person name="Jia B."/>
            <person name="Miller H."/>
            <person name="Casadevall A."/>
            <person name="Timp W."/>
            <person name="Zhang S.X."/>
            <person name="Salzberg S.L."/>
        </authorList>
    </citation>
    <scope>NUCLEOTIDE SEQUENCE [LARGE SCALE GENOMIC DNA]</scope>
    <source>
        <strain evidence="5 6">JHH-5317</strain>
    </source>
</reference>
<gene>
    <name evidence="5" type="ORF">jhhlp_002507</name>
</gene>
<dbReference type="STRING" id="41688.A0A2N3NE74"/>
<keyword evidence="6" id="KW-1185">Reference proteome</keyword>
<evidence type="ECO:0000259" key="4">
    <source>
        <dbReference type="Pfam" id="PF22890"/>
    </source>
</evidence>
<comment type="similarity">
    <text evidence="3">Belongs to the EMC2 family.</text>
</comment>
<proteinExistence type="inferred from homology"/>
<keyword evidence="1" id="KW-0677">Repeat</keyword>
<dbReference type="GO" id="GO:0072546">
    <property type="term" value="C:EMC complex"/>
    <property type="evidence" value="ECO:0007669"/>
    <property type="project" value="UniProtKB-UniRule"/>
</dbReference>
<keyword evidence="3" id="KW-0472">Membrane</keyword>
<dbReference type="Pfam" id="PF22890">
    <property type="entry name" value="TPR_EMC2"/>
    <property type="match status" value="1"/>
</dbReference>
<dbReference type="AlphaFoldDB" id="A0A2N3NE74"/>
<evidence type="ECO:0000256" key="1">
    <source>
        <dbReference type="ARBA" id="ARBA00022737"/>
    </source>
</evidence>
<dbReference type="Proteomes" id="UP000233524">
    <property type="component" value="Unassembled WGS sequence"/>
</dbReference>
<dbReference type="InParanoid" id="A0A2N3NE74"/>
<protein>
    <recommendedName>
        <fullName evidence="3">ER membrane protein complex subunit 2</fullName>
    </recommendedName>
</protein>
<dbReference type="FunCoup" id="A0A2N3NE74">
    <property type="interactions" value="180"/>
</dbReference>
<dbReference type="InterPro" id="IPR055217">
    <property type="entry name" value="TPR_EMC2"/>
</dbReference>
<dbReference type="Gene3D" id="1.25.40.10">
    <property type="entry name" value="Tetratricopeptide repeat domain"/>
    <property type="match status" value="1"/>
</dbReference>
<keyword evidence="3" id="KW-0256">Endoplasmic reticulum</keyword>
<evidence type="ECO:0000313" key="5">
    <source>
        <dbReference type="EMBL" id="PKS10750.1"/>
    </source>
</evidence>
<organism evidence="5 6">
    <name type="scientific">Lomentospora prolificans</name>
    <dbReference type="NCBI Taxonomy" id="41688"/>
    <lineage>
        <taxon>Eukaryota</taxon>
        <taxon>Fungi</taxon>
        <taxon>Dikarya</taxon>
        <taxon>Ascomycota</taxon>
        <taxon>Pezizomycotina</taxon>
        <taxon>Sordariomycetes</taxon>
        <taxon>Hypocreomycetidae</taxon>
        <taxon>Microascales</taxon>
        <taxon>Microascaceae</taxon>
        <taxon>Lomentospora</taxon>
    </lineage>
</organism>
<accession>A0A2N3NE74</accession>
<sequence length="328" mass="36410">MVPSLLRPQGYLSNKEVLELAQQAPTVLRNNPKAFSTSPLVSLFTATETPELWMIYENLLIACLRTGDDQSAFEFLERLVGRFGGENERIMAFKGLAKEAKASNDAELEAILKEYESLLSGQDGPTNIPIAKRRVALLKSMGRTSEAIANLVKLLDYSPTDAEGWSELSDLYLSQGLYAQSIYALEEVLVLQANSWNMHARLGEVLYMAGTATADGGSTKYFAESVKRFCRSIELCDDYLRGYYGLKQVTGTILRDPKLLKPSKQADEEGMSLPSKDILEALNQQATAKLSEIVRRYGAGDAQWQGYDESEIEATRQLLAKDEAQVVR</sequence>
<dbReference type="InterPro" id="IPR011990">
    <property type="entry name" value="TPR-like_helical_dom_sf"/>
</dbReference>
<dbReference type="PANTHER" id="PTHR12760">
    <property type="entry name" value="TETRATRICOPEPTIDE REPEAT PROTEIN"/>
    <property type="match status" value="1"/>
</dbReference>
<feature type="domain" description="EMC2 TPR-like" evidence="4">
    <location>
        <begin position="123"/>
        <end position="209"/>
    </location>
</feature>
<evidence type="ECO:0000256" key="2">
    <source>
        <dbReference type="ARBA" id="ARBA00022803"/>
    </source>
</evidence>